<evidence type="ECO:0000313" key="2">
    <source>
        <dbReference type="EMBL" id="CEM23125.1"/>
    </source>
</evidence>
<gene>
    <name evidence="2" type="ORF">Cvel_20177</name>
</gene>
<dbReference type="AlphaFoldDB" id="A0A0G4G482"/>
<sequence length="242" mass="28042">MPIEEFTEQVRGVAALGERERGEIAAMRRELRELLREGWAALYSNHQGRRLHEQLTPLVSDRFKEADGSLSCVIYKDDFEDEDLVTWCPRAHSAVQHPQCIERLSRCCLCKDAAPGPGVVRPMYLKNSRRLSPYQRPSQKYAPLDGFAKRCYVCEKPFQSPKLAPFEAKEALSHAMGRLVTCQQRHAFHKDCRTSYRRKHDEETGSKGRQRGERDLGREEKEKEREREIKGTQEEVREGVQL</sequence>
<evidence type="ECO:0000256" key="1">
    <source>
        <dbReference type="SAM" id="MobiDB-lite"/>
    </source>
</evidence>
<proteinExistence type="predicted"/>
<protein>
    <submittedName>
        <fullName evidence="2">Uncharacterized protein</fullName>
    </submittedName>
</protein>
<reference evidence="2" key="1">
    <citation type="submission" date="2014-11" db="EMBL/GenBank/DDBJ databases">
        <authorList>
            <person name="Otto D Thomas"/>
            <person name="Naeem Raeece"/>
        </authorList>
    </citation>
    <scope>NUCLEOTIDE SEQUENCE</scope>
</reference>
<organism evidence="2">
    <name type="scientific">Chromera velia CCMP2878</name>
    <dbReference type="NCBI Taxonomy" id="1169474"/>
    <lineage>
        <taxon>Eukaryota</taxon>
        <taxon>Sar</taxon>
        <taxon>Alveolata</taxon>
        <taxon>Colpodellida</taxon>
        <taxon>Chromeraceae</taxon>
        <taxon>Chromera</taxon>
    </lineage>
</organism>
<dbReference type="EMBL" id="CDMZ01000875">
    <property type="protein sequence ID" value="CEM23125.1"/>
    <property type="molecule type" value="Genomic_DNA"/>
</dbReference>
<dbReference type="VEuPathDB" id="CryptoDB:Cvel_20177"/>
<feature type="region of interest" description="Disordered" evidence="1">
    <location>
        <begin position="193"/>
        <end position="242"/>
    </location>
</feature>
<name>A0A0G4G482_9ALVE</name>
<accession>A0A0G4G482</accession>